<evidence type="ECO:0000313" key="1">
    <source>
        <dbReference type="EMBL" id="CAG8566372.1"/>
    </source>
</evidence>
<protein>
    <submittedName>
        <fullName evidence="1">10820_t:CDS:1</fullName>
    </submittedName>
</protein>
<evidence type="ECO:0000313" key="2">
    <source>
        <dbReference type="Proteomes" id="UP000789706"/>
    </source>
</evidence>
<dbReference type="AlphaFoldDB" id="A0A9N9BHF1"/>
<dbReference type="Proteomes" id="UP000789706">
    <property type="component" value="Unassembled WGS sequence"/>
</dbReference>
<keyword evidence="2" id="KW-1185">Reference proteome</keyword>
<proteinExistence type="predicted"/>
<sequence>MLTSQENFGNRLDYLNTYIDYQLQMSEQNMETFIKTPTEIMIEGLQAQVKELQEIISDESIIEVLEMNRLKRGLIKLIK</sequence>
<accession>A0A9N9BHF1</accession>
<organism evidence="1 2">
    <name type="scientific">Diversispora eburnea</name>
    <dbReference type="NCBI Taxonomy" id="1213867"/>
    <lineage>
        <taxon>Eukaryota</taxon>
        <taxon>Fungi</taxon>
        <taxon>Fungi incertae sedis</taxon>
        <taxon>Mucoromycota</taxon>
        <taxon>Glomeromycotina</taxon>
        <taxon>Glomeromycetes</taxon>
        <taxon>Diversisporales</taxon>
        <taxon>Diversisporaceae</taxon>
        <taxon>Diversispora</taxon>
    </lineage>
</organism>
<comment type="caution">
    <text evidence="1">The sequence shown here is derived from an EMBL/GenBank/DDBJ whole genome shotgun (WGS) entry which is preliminary data.</text>
</comment>
<reference evidence="1" key="1">
    <citation type="submission" date="2021-06" db="EMBL/GenBank/DDBJ databases">
        <authorList>
            <person name="Kallberg Y."/>
            <person name="Tangrot J."/>
            <person name="Rosling A."/>
        </authorList>
    </citation>
    <scope>NUCLEOTIDE SEQUENCE</scope>
    <source>
        <strain evidence="1">AZ414A</strain>
    </source>
</reference>
<gene>
    <name evidence="1" type="ORF">DEBURN_LOCUS7847</name>
</gene>
<dbReference type="EMBL" id="CAJVPK010001027">
    <property type="protein sequence ID" value="CAG8566372.1"/>
    <property type="molecule type" value="Genomic_DNA"/>
</dbReference>
<name>A0A9N9BHF1_9GLOM</name>